<dbReference type="Gene3D" id="1.10.287.950">
    <property type="entry name" value="Methyl-accepting chemotaxis protein"/>
    <property type="match status" value="1"/>
</dbReference>
<dbReference type="InterPro" id="IPR051310">
    <property type="entry name" value="MCP_chemotaxis"/>
</dbReference>
<proteinExistence type="inferred from homology"/>
<keyword evidence="4" id="KW-0145">Chemotaxis</keyword>
<dbReference type="InterPro" id="IPR003660">
    <property type="entry name" value="HAMP_dom"/>
</dbReference>
<dbReference type="GO" id="GO:0005886">
    <property type="term" value="C:plasma membrane"/>
    <property type="evidence" value="ECO:0007669"/>
    <property type="project" value="UniProtKB-SubCell"/>
</dbReference>
<feature type="transmembrane region" description="Helical" evidence="12">
    <location>
        <begin position="187"/>
        <end position="207"/>
    </location>
</feature>
<dbReference type="InterPro" id="IPR004089">
    <property type="entry name" value="MCPsignal_dom"/>
</dbReference>
<evidence type="ECO:0000256" key="6">
    <source>
        <dbReference type="ARBA" id="ARBA00022692"/>
    </source>
</evidence>
<dbReference type="Pfam" id="PF02203">
    <property type="entry name" value="TarH"/>
    <property type="match status" value="1"/>
</dbReference>
<dbReference type="AlphaFoldDB" id="A0A5E4WF91"/>
<evidence type="ECO:0000256" key="7">
    <source>
        <dbReference type="ARBA" id="ARBA00022989"/>
    </source>
</evidence>
<dbReference type="PROSITE" id="PS50111">
    <property type="entry name" value="CHEMOTAXIS_TRANSDUC_2"/>
    <property type="match status" value="1"/>
</dbReference>
<keyword evidence="8 12" id="KW-0472">Membrane</keyword>
<evidence type="ECO:0000256" key="10">
    <source>
        <dbReference type="ARBA" id="ARBA00029447"/>
    </source>
</evidence>
<evidence type="ECO:0000256" key="5">
    <source>
        <dbReference type="ARBA" id="ARBA00022519"/>
    </source>
</evidence>
<protein>
    <submittedName>
        <fullName evidence="15">Methyl-accepting chemotaxis sensory transducer</fullName>
    </submittedName>
</protein>
<dbReference type="PANTHER" id="PTHR43531">
    <property type="entry name" value="PROTEIN ICFG"/>
    <property type="match status" value="1"/>
</dbReference>
<dbReference type="Pfam" id="PF00672">
    <property type="entry name" value="HAMP"/>
    <property type="match status" value="1"/>
</dbReference>
<evidence type="ECO:0000256" key="1">
    <source>
        <dbReference type="ARBA" id="ARBA00004429"/>
    </source>
</evidence>
<comment type="similarity">
    <text evidence="10">Belongs to the methyl-accepting chemotaxis (MCP) protein family.</text>
</comment>
<dbReference type="EMBL" id="CABPSB010000011">
    <property type="protein sequence ID" value="VVE21976.1"/>
    <property type="molecule type" value="Genomic_DNA"/>
</dbReference>
<dbReference type="SUPFAM" id="SSF58104">
    <property type="entry name" value="Methyl-accepting chemotaxis protein (MCP) signaling domain"/>
    <property type="match status" value="1"/>
</dbReference>
<dbReference type="PROSITE" id="PS50885">
    <property type="entry name" value="HAMP"/>
    <property type="match status" value="1"/>
</dbReference>
<dbReference type="FunFam" id="1.10.287.950:FF:000001">
    <property type="entry name" value="Methyl-accepting chemotaxis sensory transducer"/>
    <property type="match status" value="1"/>
</dbReference>
<dbReference type="Proteomes" id="UP000406256">
    <property type="component" value="Unassembled WGS sequence"/>
</dbReference>
<dbReference type="PRINTS" id="PR00260">
    <property type="entry name" value="CHEMTRNSDUCR"/>
</dbReference>
<dbReference type="SMART" id="SM00304">
    <property type="entry name" value="HAMP"/>
    <property type="match status" value="1"/>
</dbReference>
<comment type="subcellular location">
    <subcellularLocation>
        <location evidence="1">Cell inner membrane</location>
        <topology evidence="1">Multi-pass membrane protein</topology>
    </subcellularLocation>
</comment>
<keyword evidence="5" id="KW-0997">Cell inner membrane</keyword>
<evidence type="ECO:0000313" key="15">
    <source>
        <dbReference type="EMBL" id="VVE21976.1"/>
    </source>
</evidence>
<gene>
    <name evidence="15" type="ORF">PAN31108_03177</name>
</gene>
<keyword evidence="2" id="KW-1003">Cell membrane</keyword>
<dbReference type="InterPro" id="IPR004090">
    <property type="entry name" value="Chemotax_Me-accpt_rcpt"/>
</dbReference>
<evidence type="ECO:0000259" key="13">
    <source>
        <dbReference type="PROSITE" id="PS50111"/>
    </source>
</evidence>
<keyword evidence="3" id="KW-0488">Methylation</keyword>
<dbReference type="InterPro" id="IPR003122">
    <property type="entry name" value="Tar_rcpt_lig-bd"/>
</dbReference>
<evidence type="ECO:0000256" key="11">
    <source>
        <dbReference type="PROSITE-ProRule" id="PRU00284"/>
    </source>
</evidence>
<evidence type="ECO:0000256" key="9">
    <source>
        <dbReference type="ARBA" id="ARBA00023224"/>
    </source>
</evidence>
<reference evidence="15 16" key="1">
    <citation type="submission" date="2019-08" db="EMBL/GenBank/DDBJ databases">
        <authorList>
            <person name="Peeters C."/>
        </authorList>
    </citation>
    <scope>NUCLEOTIDE SEQUENCE [LARGE SCALE GENOMIC DNA]</scope>
    <source>
        <strain evidence="15 16">LMG 31108</strain>
    </source>
</reference>
<evidence type="ECO:0000256" key="8">
    <source>
        <dbReference type="ARBA" id="ARBA00023136"/>
    </source>
</evidence>
<dbReference type="GO" id="GO:0006935">
    <property type="term" value="P:chemotaxis"/>
    <property type="evidence" value="ECO:0007669"/>
    <property type="project" value="UniProtKB-KW"/>
</dbReference>
<keyword evidence="16" id="KW-1185">Reference proteome</keyword>
<sequence>MLFSRLSISARIGVVMAFLGTLSIAIGIIGIFGMRTSNEANRRTYSQQLPKSNAVSELTILVGRQRTSLDRAAMNPGSNDAKTMYAKEREVATAADASWQRYLSLPRSADEDKLAKEVTREYNETEKILDAFRDATVKGDHDESLKLMLNVGNVYTRMQSAAEALSSYQVQEAKTQYDLAEHRFEQFSMGSLLAIGLGICAALWSWMTLRRAILRPVNEAIHHFNAIAQGDLSHDIEIHSKDEMGRMMQGLVEMQTSLTRTVESIRDGSATIATATRQIAAGNADLSARTEAQAASVEQTASSAEELASTVRQNAQSAAQASTLSASATTIARKGHEAVSSVVATMTGISDDSSAIAEITSMIDGIAFQTNILALNAAVEAARAGEQGRGFAVVAGEVRTLAQRSSAAAKEIKELIDASRTRVNAGAEQVQQAGKTMNEMIDAVGRVNAIMDEIAAASREQSQGVGQISSAVNEMDQALQQNAALVEESVAAAQSLRDQATTLAHTAASFRLRADRRTVQERSLTPVAFPALLRSA</sequence>
<dbReference type="PANTHER" id="PTHR43531:SF14">
    <property type="entry name" value="METHYL-ACCEPTING CHEMOTAXIS PROTEIN I-RELATED"/>
    <property type="match status" value="1"/>
</dbReference>
<accession>A0A5E4WF91</accession>
<dbReference type="RefSeq" id="WP_150669776.1">
    <property type="nucleotide sequence ID" value="NZ_CABPSB010000011.1"/>
</dbReference>
<feature type="domain" description="Methyl-accepting transducer" evidence="13">
    <location>
        <begin position="268"/>
        <end position="497"/>
    </location>
</feature>
<feature type="transmembrane region" description="Helical" evidence="12">
    <location>
        <begin position="12"/>
        <end position="33"/>
    </location>
</feature>
<keyword evidence="6 12" id="KW-0812">Transmembrane</keyword>
<dbReference type="SMART" id="SM00283">
    <property type="entry name" value="MA"/>
    <property type="match status" value="1"/>
</dbReference>
<feature type="domain" description="HAMP" evidence="14">
    <location>
        <begin position="211"/>
        <end position="263"/>
    </location>
</feature>
<keyword evidence="7 12" id="KW-1133">Transmembrane helix</keyword>
<dbReference type="OrthoDB" id="5298208at2"/>
<evidence type="ECO:0000256" key="12">
    <source>
        <dbReference type="SAM" id="Phobius"/>
    </source>
</evidence>
<dbReference type="CDD" id="cd06225">
    <property type="entry name" value="HAMP"/>
    <property type="match status" value="1"/>
</dbReference>
<keyword evidence="9 11" id="KW-0807">Transducer</keyword>
<evidence type="ECO:0000256" key="2">
    <source>
        <dbReference type="ARBA" id="ARBA00022475"/>
    </source>
</evidence>
<dbReference type="CDD" id="cd11386">
    <property type="entry name" value="MCP_signal"/>
    <property type="match status" value="1"/>
</dbReference>
<dbReference type="GO" id="GO:0007165">
    <property type="term" value="P:signal transduction"/>
    <property type="evidence" value="ECO:0007669"/>
    <property type="project" value="UniProtKB-KW"/>
</dbReference>
<dbReference type="Pfam" id="PF00015">
    <property type="entry name" value="MCPsignal"/>
    <property type="match status" value="1"/>
</dbReference>
<evidence type="ECO:0000313" key="16">
    <source>
        <dbReference type="Proteomes" id="UP000406256"/>
    </source>
</evidence>
<dbReference type="GO" id="GO:0004888">
    <property type="term" value="F:transmembrane signaling receptor activity"/>
    <property type="evidence" value="ECO:0007669"/>
    <property type="project" value="InterPro"/>
</dbReference>
<dbReference type="InterPro" id="IPR035440">
    <property type="entry name" value="4HB_MCP_dom_sf"/>
</dbReference>
<organism evidence="15 16">
    <name type="scientific">Pandoraea anhela</name>
    <dbReference type="NCBI Taxonomy" id="2508295"/>
    <lineage>
        <taxon>Bacteria</taxon>
        <taxon>Pseudomonadati</taxon>
        <taxon>Pseudomonadota</taxon>
        <taxon>Betaproteobacteria</taxon>
        <taxon>Burkholderiales</taxon>
        <taxon>Burkholderiaceae</taxon>
        <taxon>Pandoraea</taxon>
    </lineage>
</organism>
<name>A0A5E4WF91_9BURK</name>
<evidence type="ECO:0000256" key="3">
    <source>
        <dbReference type="ARBA" id="ARBA00022481"/>
    </source>
</evidence>
<dbReference type="SUPFAM" id="SSF47170">
    <property type="entry name" value="Aspartate receptor, ligand-binding domain"/>
    <property type="match status" value="1"/>
</dbReference>
<evidence type="ECO:0000259" key="14">
    <source>
        <dbReference type="PROSITE" id="PS50885"/>
    </source>
</evidence>
<evidence type="ECO:0000256" key="4">
    <source>
        <dbReference type="ARBA" id="ARBA00022500"/>
    </source>
</evidence>